<evidence type="ECO:0000313" key="4">
    <source>
        <dbReference type="Proteomes" id="UP001240171"/>
    </source>
</evidence>
<protein>
    <submittedName>
        <fullName evidence="3">PDZ domain-containing protein</fullName>
    </submittedName>
</protein>
<organism evidence="3 4">
    <name type="scientific">Paenibacillus lacisoli</name>
    <dbReference type="NCBI Taxonomy" id="3064525"/>
    <lineage>
        <taxon>Bacteria</taxon>
        <taxon>Bacillati</taxon>
        <taxon>Bacillota</taxon>
        <taxon>Bacilli</taxon>
        <taxon>Bacillales</taxon>
        <taxon>Paenibacillaceae</taxon>
        <taxon>Paenibacillus</taxon>
    </lineage>
</organism>
<accession>A0ABT9CG78</accession>
<sequence>MEWAVQLGWDLTDALLLLFAQPFYYIAILLIALGYRRQSLLERRLFHTRLEGWGIQTLRTAWGGLLAGLGISLLSLLLGIQFTPEAVICIWIAAAILMLFRVRYLCFAYAVGLLGVLQFIFGFAKTWQPEGWIGRAVDTVRGLDIPSLLILVAVLHIAEAVLVRWQGGRMATPLFIEGKRGRLVGGYQMEDYWPIPLLLLVPAQGGAALPWTPLVGWLHGDWSGGFSMAALPILIGFSGMTQSMLPRQKAAVSAKRLVMYSLVLLILGVLAAWWSPLMIVAALASFFLHELIIWYGSLEEQQHSPLFVHPEAGLRVLAVLPDSPAKELGILAGEVIYKVNGVLITSRAELHRALRMNPAFCKLEVRNLQGESKFLQRAIFAGDHHQLGVILAPDQEAEWAVSAKPASIYRVIAMSLNARRKDRAASGSGNSADM</sequence>
<feature type="transmembrane region" description="Helical" evidence="1">
    <location>
        <begin position="107"/>
        <end position="125"/>
    </location>
</feature>
<proteinExistence type="predicted"/>
<feature type="transmembrane region" description="Helical" evidence="1">
    <location>
        <begin position="82"/>
        <end position="100"/>
    </location>
</feature>
<dbReference type="Proteomes" id="UP001240171">
    <property type="component" value="Unassembled WGS sequence"/>
</dbReference>
<feature type="transmembrane region" description="Helical" evidence="1">
    <location>
        <begin position="15"/>
        <end position="35"/>
    </location>
</feature>
<feature type="transmembrane region" description="Helical" evidence="1">
    <location>
        <begin position="192"/>
        <end position="212"/>
    </location>
</feature>
<keyword evidence="1" id="KW-0472">Membrane</keyword>
<dbReference type="EMBL" id="JAUQTB010000003">
    <property type="protein sequence ID" value="MDO7906613.1"/>
    <property type="molecule type" value="Genomic_DNA"/>
</dbReference>
<name>A0ABT9CG78_9BACL</name>
<dbReference type="SUPFAM" id="SSF50156">
    <property type="entry name" value="PDZ domain-like"/>
    <property type="match status" value="1"/>
</dbReference>
<dbReference type="Gene3D" id="2.30.42.10">
    <property type="match status" value="1"/>
</dbReference>
<feature type="transmembrane region" description="Helical" evidence="1">
    <location>
        <begin position="257"/>
        <end position="274"/>
    </location>
</feature>
<feature type="domain" description="PDZ" evidence="2">
    <location>
        <begin position="316"/>
        <end position="365"/>
    </location>
</feature>
<keyword evidence="1" id="KW-0812">Transmembrane</keyword>
<dbReference type="InterPro" id="IPR036034">
    <property type="entry name" value="PDZ_sf"/>
</dbReference>
<comment type="caution">
    <text evidence="3">The sequence shown here is derived from an EMBL/GenBank/DDBJ whole genome shotgun (WGS) entry which is preliminary data.</text>
</comment>
<keyword evidence="1" id="KW-1133">Transmembrane helix</keyword>
<dbReference type="Pfam" id="PF17820">
    <property type="entry name" value="PDZ_6"/>
    <property type="match status" value="1"/>
</dbReference>
<evidence type="ECO:0000313" key="3">
    <source>
        <dbReference type="EMBL" id="MDO7906613.1"/>
    </source>
</evidence>
<reference evidence="3 4" key="1">
    <citation type="submission" date="2023-07" db="EMBL/GenBank/DDBJ databases">
        <title>Paenibacillus sp. JX-17 nov. isolated from soil.</title>
        <authorList>
            <person name="Wan Y."/>
            <person name="Liu B."/>
        </authorList>
    </citation>
    <scope>NUCLEOTIDE SEQUENCE [LARGE SCALE GENOMIC DNA]</scope>
    <source>
        <strain evidence="3 4">JX-17</strain>
    </source>
</reference>
<dbReference type="RefSeq" id="WP_305023792.1">
    <property type="nucleotide sequence ID" value="NZ_JAUQTB010000003.1"/>
</dbReference>
<feature type="transmembrane region" description="Helical" evidence="1">
    <location>
        <begin position="56"/>
        <end position="76"/>
    </location>
</feature>
<evidence type="ECO:0000256" key="1">
    <source>
        <dbReference type="SAM" id="Phobius"/>
    </source>
</evidence>
<gene>
    <name evidence="3" type="ORF">Q5741_09285</name>
</gene>
<evidence type="ECO:0000259" key="2">
    <source>
        <dbReference type="Pfam" id="PF17820"/>
    </source>
</evidence>
<feature type="transmembrane region" description="Helical" evidence="1">
    <location>
        <begin position="224"/>
        <end position="245"/>
    </location>
</feature>
<feature type="transmembrane region" description="Helical" evidence="1">
    <location>
        <begin position="145"/>
        <end position="165"/>
    </location>
</feature>
<dbReference type="InterPro" id="IPR041489">
    <property type="entry name" value="PDZ_6"/>
</dbReference>
<keyword evidence="4" id="KW-1185">Reference proteome</keyword>